<reference evidence="2 3" key="1">
    <citation type="submission" date="2018-08" db="EMBL/GenBank/DDBJ databases">
        <title>Lysobacter sp. zong2l5, whole genome shotgun sequence.</title>
        <authorList>
            <person name="Zhang X."/>
            <person name="Feng G."/>
            <person name="Zhu H."/>
        </authorList>
    </citation>
    <scope>NUCLEOTIDE SEQUENCE [LARGE SCALE GENOMIC DNA]</scope>
    <source>
        <strain evidence="3">zong2l5</strain>
    </source>
</reference>
<dbReference type="CDD" id="cd02440">
    <property type="entry name" value="AdoMet_MTases"/>
    <property type="match status" value="1"/>
</dbReference>
<name>A0A371K3S7_9GAMM</name>
<dbReference type="OrthoDB" id="8558926at2"/>
<dbReference type="EMBL" id="QTSU01000001">
    <property type="protein sequence ID" value="RDZ28538.1"/>
    <property type="molecule type" value="Genomic_DNA"/>
</dbReference>
<dbReference type="InterPro" id="IPR041698">
    <property type="entry name" value="Methyltransf_25"/>
</dbReference>
<evidence type="ECO:0000259" key="1">
    <source>
        <dbReference type="Pfam" id="PF13649"/>
    </source>
</evidence>
<keyword evidence="2" id="KW-0808">Transferase</keyword>
<protein>
    <submittedName>
        <fullName evidence="2">Class I SAM-dependent methyltransferase</fullName>
    </submittedName>
</protein>
<dbReference type="Pfam" id="PF13649">
    <property type="entry name" value="Methyltransf_25"/>
    <property type="match status" value="1"/>
</dbReference>
<evidence type="ECO:0000313" key="2">
    <source>
        <dbReference type="EMBL" id="RDZ28538.1"/>
    </source>
</evidence>
<dbReference type="Gene3D" id="3.40.50.150">
    <property type="entry name" value="Vaccinia Virus protein VP39"/>
    <property type="match status" value="1"/>
</dbReference>
<sequence length="224" mass="23756">MDHFHQAAQVTGYAQKAARMVPGLADLHLMSLLLLSERAPDDAKMLVVGAGGGLELKCFAQARPDWSFAAVDPSRPMLDLAVQALGPLGSRVDWIEGYVDDVPGAPFDGASCFLVLHFLPRPERLALLKAVRARLRRGAALVVAHHCLPSDDEDTLWLARSVAFGAGPQADFAQAAASGAGMARKLALLTAQEEEALLEEAGFGDVAMFYAGFSFRGWVAVAGG</sequence>
<dbReference type="Proteomes" id="UP000264492">
    <property type="component" value="Unassembled WGS sequence"/>
</dbReference>
<dbReference type="SUPFAM" id="SSF53335">
    <property type="entry name" value="S-adenosyl-L-methionine-dependent methyltransferases"/>
    <property type="match status" value="1"/>
</dbReference>
<dbReference type="AlphaFoldDB" id="A0A371K3S7"/>
<gene>
    <name evidence="2" type="ORF">DX914_05245</name>
</gene>
<keyword evidence="3" id="KW-1185">Reference proteome</keyword>
<proteinExistence type="predicted"/>
<dbReference type="GO" id="GO:0032259">
    <property type="term" value="P:methylation"/>
    <property type="evidence" value="ECO:0007669"/>
    <property type="project" value="UniProtKB-KW"/>
</dbReference>
<organism evidence="2 3">
    <name type="scientific">Lysobacter silvisoli</name>
    <dbReference type="NCBI Taxonomy" id="2293254"/>
    <lineage>
        <taxon>Bacteria</taxon>
        <taxon>Pseudomonadati</taxon>
        <taxon>Pseudomonadota</taxon>
        <taxon>Gammaproteobacteria</taxon>
        <taxon>Lysobacterales</taxon>
        <taxon>Lysobacteraceae</taxon>
        <taxon>Lysobacter</taxon>
    </lineage>
</organism>
<keyword evidence="2" id="KW-0489">Methyltransferase</keyword>
<accession>A0A371K3S7</accession>
<dbReference type="GO" id="GO:0008168">
    <property type="term" value="F:methyltransferase activity"/>
    <property type="evidence" value="ECO:0007669"/>
    <property type="project" value="UniProtKB-KW"/>
</dbReference>
<feature type="domain" description="Methyltransferase" evidence="1">
    <location>
        <begin position="46"/>
        <end position="138"/>
    </location>
</feature>
<dbReference type="InterPro" id="IPR029063">
    <property type="entry name" value="SAM-dependent_MTases_sf"/>
</dbReference>
<evidence type="ECO:0000313" key="3">
    <source>
        <dbReference type="Proteomes" id="UP000264492"/>
    </source>
</evidence>
<comment type="caution">
    <text evidence="2">The sequence shown here is derived from an EMBL/GenBank/DDBJ whole genome shotgun (WGS) entry which is preliminary data.</text>
</comment>